<keyword evidence="2" id="KW-0503">Monooxygenase</keyword>
<feature type="domain" description="FAD-binding" evidence="1">
    <location>
        <begin position="23"/>
        <end position="96"/>
    </location>
</feature>
<accession>A0ABV5P1Y2</accession>
<evidence type="ECO:0000259" key="1">
    <source>
        <dbReference type="Pfam" id="PF01494"/>
    </source>
</evidence>
<name>A0ABV5P1Y2_9ACTN</name>
<dbReference type="Gene3D" id="3.30.9.10">
    <property type="entry name" value="D-Amino Acid Oxidase, subunit A, domain 2"/>
    <property type="match status" value="1"/>
</dbReference>
<dbReference type="InterPro" id="IPR036188">
    <property type="entry name" value="FAD/NAD-bd_sf"/>
</dbReference>
<dbReference type="EMBL" id="JBHMCF010000052">
    <property type="protein sequence ID" value="MFB9476595.1"/>
    <property type="molecule type" value="Genomic_DNA"/>
</dbReference>
<evidence type="ECO:0000313" key="2">
    <source>
        <dbReference type="EMBL" id="MFB9476595.1"/>
    </source>
</evidence>
<dbReference type="Pfam" id="PF01494">
    <property type="entry name" value="FAD_binding_3"/>
    <property type="match status" value="1"/>
</dbReference>
<sequence length="97" mass="11246">MTPAWRRSSGAARRWPATTIINVYLTVKGSDARLRAEGVERFRKRVARSRPDYADRVSRLESMDEVHLLHVRFDRLKRWHLDGLLLIGDAAHAITPR</sequence>
<reference evidence="2 3" key="1">
    <citation type="submission" date="2024-09" db="EMBL/GenBank/DDBJ databases">
        <authorList>
            <person name="Sun Q."/>
            <person name="Mori K."/>
        </authorList>
    </citation>
    <scope>NUCLEOTIDE SEQUENCE [LARGE SCALE GENOMIC DNA]</scope>
    <source>
        <strain evidence="2 3">JCM 3324</strain>
    </source>
</reference>
<keyword evidence="3" id="KW-1185">Reference proteome</keyword>
<keyword evidence="2" id="KW-0560">Oxidoreductase</keyword>
<proteinExistence type="predicted"/>
<protein>
    <submittedName>
        <fullName evidence="2">FAD-dependent monooxygenase</fullName>
    </submittedName>
</protein>
<comment type="caution">
    <text evidence="2">The sequence shown here is derived from an EMBL/GenBank/DDBJ whole genome shotgun (WGS) entry which is preliminary data.</text>
</comment>
<dbReference type="GO" id="GO:0004497">
    <property type="term" value="F:monooxygenase activity"/>
    <property type="evidence" value="ECO:0007669"/>
    <property type="project" value="UniProtKB-KW"/>
</dbReference>
<dbReference type="InterPro" id="IPR002938">
    <property type="entry name" value="FAD-bd"/>
</dbReference>
<dbReference type="RefSeq" id="WP_379485115.1">
    <property type="nucleotide sequence ID" value="NZ_JBHMCF010000052.1"/>
</dbReference>
<gene>
    <name evidence="2" type="ORF">ACFFR3_44495</name>
</gene>
<dbReference type="Proteomes" id="UP001589568">
    <property type="component" value="Unassembled WGS sequence"/>
</dbReference>
<dbReference type="Gene3D" id="3.50.50.60">
    <property type="entry name" value="FAD/NAD(P)-binding domain"/>
    <property type="match status" value="1"/>
</dbReference>
<organism evidence="2 3">
    <name type="scientific">Nonomuraea salmonea</name>
    <dbReference type="NCBI Taxonomy" id="46181"/>
    <lineage>
        <taxon>Bacteria</taxon>
        <taxon>Bacillati</taxon>
        <taxon>Actinomycetota</taxon>
        <taxon>Actinomycetes</taxon>
        <taxon>Streptosporangiales</taxon>
        <taxon>Streptosporangiaceae</taxon>
        <taxon>Nonomuraea</taxon>
    </lineage>
</organism>
<evidence type="ECO:0000313" key="3">
    <source>
        <dbReference type="Proteomes" id="UP001589568"/>
    </source>
</evidence>